<dbReference type="Gene3D" id="3.40.50.300">
    <property type="entry name" value="P-loop containing nucleotide triphosphate hydrolases"/>
    <property type="match status" value="1"/>
</dbReference>
<dbReference type="SUPFAM" id="SSF52540">
    <property type="entry name" value="P-loop containing nucleoside triphosphate hydrolases"/>
    <property type="match status" value="1"/>
</dbReference>
<dbReference type="InterPro" id="IPR027417">
    <property type="entry name" value="P-loop_NTPase"/>
</dbReference>
<accession>F9EPL2</accession>
<organism evidence="1 2">
    <name type="scientific">Fusobacterium animalis ATCC 51191</name>
    <dbReference type="NCBI Taxonomy" id="997347"/>
    <lineage>
        <taxon>Bacteria</taxon>
        <taxon>Fusobacteriati</taxon>
        <taxon>Fusobacteriota</taxon>
        <taxon>Fusobacteriia</taxon>
        <taxon>Fusobacteriales</taxon>
        <taxon>Fusobacteriaceae</taxon>
        <taxon>Fusobacterium</taxon>
    </lineage>
</organism>
<reference evidence="1 2" key="1">
    <citation type="submission" date="2011-05" db="EMBL/GenBank/DDBJ databases">
        <authorList>
            <person name="Muzny D."/>
            <person name="Qin X."/>
            <person name="Deng J."/>
            <person name="Jiang H."/>
            <person name="Liu Y."/>
            <person name="Qu J."/>
            <person name="Song X.-Z."/>
            <person name="Zhang L."/>
            <person name="Thornton R."/>
            <person name="Coyle M."/>
            <person name="Francisco L."/>
            <person name="Jackson L."/>
            <person name="Javaid M."/>
            <person name="Korchina V."/>
            <person name="Kovar C."/>
            <person name="Mata R."/>
            <person name="Mathew T."/>
            <person name="Ngo R."/>
            <person name="Nguyen L."/>
            <person name="Nguyen N."/>
            <person name="Okwuonu G."/>
            <person name="Ongeri F."/>
            <person name="Pham C."/>
            <person name="Simmons D."/>
            <person name="Wilczek-Boney K."/>
            <person name="Hale W."/>
            <person name="Jakkamsetti A."/>
            <person name="Pham P."/>
            <person name="Ruth R."/>
            <person name="San Lucas F."/>
            <person name="Warren J."/>
            <person name="Zhang J."/>
            <person name="Zhao Z."/>
            <person name="Zhou C."/>
            <person name="Zhu D."/>
            <person name="Lee S."/>
            <person name="Bess C."/>
            <person name="Blankenburg K."/>
            <person name="Forbes L."/>
            <person name="Fu Q."/>
            <person name="Gubbala S."/>
            <person name="Hirani K."/>
            <person name="Jayaseelan J.C."/>
            <person name="Lara F."/>
            <person name="Munidasa M."/>
            <person name="Palculict T."/>
            <person name="Patil S."/>
            <person name="Pu L.-L."/>
            <person name="Saada N."/>
            <person name="Tang L."/>
            <person name="Weissenberger G."/>
            <person name="Zhu Y."/>
            <person name="Hemphill L."/>
            <person name="Shang Y."/>
            <person name="Youmans B."/>
            <person name="Ayvaz T."/>
            <person name="Ross M."/>
            <person name="Santibanez J."/>
            <person name="Aqrawi P."/>
            <person name="Gross S."/>
            <person name="Joshi V."/>
            <person name="Fowler G."/>
            <person name="Nazareth L."/>
            <person name="Reid J."/>
            <person name="Worley K."/>
            <person name="Petrosino J."/>
            <person name="Highlander S."/>
            <person name="Gibbs R."/>
        </authorList>
    </citation>
    <scope>NUCLEOTIDE SEQUENCE [LARGE SCALE GENOMIC DNA]</scope>
    <source>
        <strain evidence="1 2">ATCC 51191</strain>
    </source>
</reference>
<name>F9EPL2_9FUSO</name>
<dbReference type="Proteomes" id="UP000005392">
    <property type="component" value="Unassembled WGS sequence"/>
</dbReference>
<dbReference type="EMBL" id="AFQD01000320">
    <property type="protein sequence ID" value="EGQ79111.1"/>
    <property type="molecule type" value="Genomic_DNA"/>
</dbReference>
<comment type="caution">
    <text evidence="1">The sequence shown here is derived from an EMBL/GenBank/DDBJ whole genome shotgun (WGS) entry which is preliminary data.</text>
</comment>
<feature type="non-terminal residue" evidence="1">
    <location>
        <position position="1"/>
    </location>
</feature>
<gene>
    <name evidence="1" type="ORF">HMPREF9094_1867</name>
</gene>
<sequence length="63" mass="7311">SDIIENVTENKSILNKEQLLVKESIEKSDKKYFLLKGVTGSGKTEIYIELIKKPFLKVMEVYF</sequence>
<proteinExistence type="predicted"/>
<evidence type="ECO:0000313" key="2">
    <source>
        <dbReference type="Proteomes" id="UP000005392"/>
    </source>
</evidence>
<keyword evidence="2" id="KW-1185">Reference proteome</keyword>
<dbReference type="HOGENOM" id="CLU_2891061_0_0_0"/>
<protein>
    <submittedName>
        <fullName evidence="1">Uncharacterized protein</fullName>
    </submittedName>
</protein>
<dbReference type="AlphaFoldDB" id="F9EPL2"/>
<evidence type="ECO:0000313" key="1">
    <source>
        <dbReference type="EMBL" id="EGQ79111.1"/>
    </source>
</evidence>